<feature type="compositionally biased region" description="Basic and acidic residues" evidence="6">
    <location>
        <begin position="2522"/>
        <end position="2531"/>
    </location>
</feature>
<feature type="region of interest" description="Disordered" evidence="6">
    <location>
        <begin position="1862"/>
        <end position="1913"/>
    </location>
</feature>
<dbReference type="GO" id="GO:0060041">
    <property type="term" value="P:retina development in camera-type eye"/>
    <property type="evidence" value="ECO:0007669"/>
    <property type="project" value="TreeGrafter"/>
</dbReference>
<feature type="compositionally biased region" description="Acidic residues" evidence="6">
    <location>
        <begin position="2322"/>
        <end position="2331"/>
    </location>
</feature>
<dbReference type="PANTHER" id="PTHR23005">
    <property type="entry name" value="RETINITIS PIGMENTOSA 1 PROTEIN"/>
    <property type="match status" value="1"/>
</dbReference>
<feature type="compositionally biased region" description="Polar residues" evidence="6">
    <location>
        <begin position="1600"/>
        <end position="1613"/>
    </location>
</feature>
<evidence type="ECO:0000256" key="1">
    <source>
        <dbReference type="ARBA" id="ARBA00004316"/>
    </source>
</evidence>
<feature type="compositionally biased region" description="Acidic residues" evidence="6">
    <location>
        <begin position="2431"/>
        <end position="2463"/>
    </location>
</feature>
<dbReference type="PANTHER" id="PTHR23005:SF3">
    <property type="entry name" value="RETINITIS PIGMENTOSA 1-LIKE 1 PROTEIN"/>
    <property type="match status" value="1"/>
</dbReference>
<name>A0A556TSY6_BAGYA</name>
<feature type="compositionally biased region" description="Basic and acidic residues" evidence="6">
    <location>
        <begin position="1125"/>
        <end position="1135"/>
    </location>
</feature>
<evidence type="ECO:0000313" key="8">
    <source>
        <dbReference type="EMBL" id="TSK58092.1"/>
    </source>
</evidence>
<feature type="region of interest" description="Disordered" evidence="6">
    <location>
        <begin position="1396"/>
        <end position="1535"/>
    </location>
</feature>
<evidence type="ECO:0000256" key="6">
    <source>
        <dbReference type="SAM" id="MobiDB-lite"/>
    </source>
</evidence>
<feature type="compositionally biased region" description="Acidic residues" evidence="6">
    <location>
        <begin position="2384"/>
        <end position="2400"/>
    </location>
</feature>
<feature type="compositionally biased region" description="Low complexity" evidence="6">
    <location>
        <begin position="1001"/>
        <end position="1018"/>
    </location>
</feature>
<evidence type="ECO:0000256" key="4">
    <source>
        <dbReference type="ARBA" id="ARBA00022737"/>
    </source>
</evidence>
<dbReference type="Pfam" id="PF03607">
    <property type="entry name" value="DCX"/>
    <property type="match status" value="1"/>
</dbReference>
<sequence>MTSHKHSFQCFDAVVEKPALTAGHNYALPHSCTCTSVCLEQLDNRRCSLCLESQQIKPVTSEVIENQPATCSRTHSPDHQHTPRKPRRPEGDPVYRVAHHRRNHHHHQYHNYRHRKRIVLVKNSNPSIQRTILLHCKPVHSLSVFMEDVSELMHCLIRKLYTLDGCKVDSVQSLLHGPSILVCVGHEPFYPLLLNSFQKNFEDKLPKLILKSQSSTCNEDQGDTKNVNIGLKSKKDIPPGPFPKVRENTLDDDVEKRVLVNKDGSLSVEMKVRFRLLNDESLHCSTKIKKSSCASNVCNPGQDNVYYSHCGHSKSWSEVESLSASEAEDVYISKLSSQKHTEEPHSQHCCAHCQEYDIWKSLKHIESARFSVASDKIKCKKEYLDSVYNTSCEEYMEQVVEKARIQHTIGQEEEGDNTVQYCSISRCSSRSEVCSVFTKKAGYTDDQDRKNESTQAFSDKRKNHVSSNNINQDPMSVEITQVFIEDERSVSVETNSSEILTSLKEDEDKEENDLFLGNSRSYKENDERMPSTEKSPCAFLPCKPPESPNHSVSTRTSSIASNCSVKSQNSRKVGVKKMQGNVLTTPQRCQNEDVTDVTIKNVTTEENLEAVNQSKDDFLEADMRSESDLSKTCDYNSDDTEKTVECKERKNAKLQKGESLTSLHTKTSAISKHSTVSELPAYGSVHQTEEAMIRVCTNLSRSSQLSDLETSELEEIEYQREYSSPSIMSVKSSISEDSPVKLGKVQSAESISALSTKTNISVRSITSKTSEGTPADMLIERVPSTTSVKSDISVSSKSSNVLDVSLYHSESVEEALEDRASSANSNKASLKLNTMPFSTGVTEKADVLEEESLRRPSSVISSISLASVRSTNSKPRNKNDNSLAGKTEQFQDRCISSVIPSNPRDSEIQKDCKTSEDMLEKYGDFEATLEEQTPQSRFTKLNKVRKSKKIESEKMETGTERKEERPLSTTSSKSRVSLKSEKCQFSEAKQECEHPEERHASVMSKISAKSKKSVVSDAPCQNKKKETEHIGRRSQNALSVRAHKSKKSKASGASRPDTGNEDNRERTPSVISCRSSLSDGSNPVPDEVPHLGATDDLLKETESAYEDRPASALSSESQISSLSIKSKDLSQERAHTSMSAKSNVSTKSTTKSSKVEKALILTSHISNAPATNLEKAAVSPAEVEDRCTERSLSAVSGQSKVSETSNKNSVVNHFKEPVNAYEEKSPSAMSTKSNVTVRSKISDAHSTENISQTGTSDKKETSNCSLISNDSLNVKFKSHMTDKSSKSVKCNILALAGGQTDTVGLNKRSKSAMSGLKILMTEVSNNNDIKERAPSALSNKSNSSSVHPTSESVCASVSIGIVEDYDDNDEEDNSVSYISQNSPQLCPKCSVKTIETKNRHHMQTPEDRAASSLTEETAVSDKFQRSECDHKDSHQPVTDNEVANNTTAKKKSKKSSRSLSSKSAYSDLGLSKTKVPPEVDDKPQSNTTNTPMYLKVNEKHSKPTAGKRSKSNLSSDRYSKKKEEMSRPHSADVPIGSVFIPKSKEAVLSLFACDNSSPSNKNAKKSNTTGDLNICGKTCNASLVATDASRNINDTKSEKTSISSCKQNTSFSAQKRDNDPSELVPSTLPSSSPTEVVNEWLKKIPIDSPLYDVEDEFHVNCEEEEEALAETLTQYESGNENERDSSAAMLRPDNDEDVEGVINNKCKLGNMKKTDKDHTGVENIQPCTFPDAPPTVHLMKILLSPKLDRCNSLLEVSPVYGRKLSMSARGFLDSLVNLQLLDGKAEKYNDLTNMLQSLWLCDHHESVTFLQTGEFNNLQNFDEEFDEDEVNSFLDSSFHDPGKSSFNDSTLTFKSQTNTHSKGFEVPTKIQESIKTENEIESKSNSARCDIARQVQWTPENETEEEMKESNELSVVSNLTIRNVYSLTEETEKAFISDHEQDTHLESPSSEQLPHLTEKISQDPDPIWVLNLLNNIEKQFMTHYSTAMAEFKVQWNLNNDEQLDVTISKLKDEVHEKIQASINNELKKIQGHLRIPSPPKGSAACKSSSEKSEQRCRQLKVNLSQSIDPAVRAKIKEKDKEEVCDDLAEGKGCAEGETISKDSETEENIALEAETVKQEVAEREFTDGKETDVETSDKETEDETVKNKKISNQGSTGEVNRTAEEVTAIESGGKYDYEKEKHKDTTDENKTNEKDDTAEEENSKCTDNKDKIANSEFSFEEKISDPAEDGDKAEQESAEEDNLMNSESAEVRETDIDELDSEGNKIKAETAEDEESAESKTYKYKENLYDDLLDRKEIIQIGTEELAQVKMAYNGNMSEAETLMDDDCESAEDFKQAQTAEDTSDDKAQYGETSKDKNIDIGEISKVDDDSNECKSEIAKDRDRDDDEISEISEMPYDETNEAKSTEHQETHDDIISDEEETSGAVVKDIAEEDYNDDDDDDDDDDDGEDDDVNEDVDDTEIVEDAHETIDLQQFVENKMNILNGQNNSKETANKQVNYENVQDTEMDTSHSEEDNETPDADIDHKKRADDGTENNDNMADGESTDDGETSNNTFDDKNPPESDMEEDDKTTGTETAKIVGEQEDNKKADEEIRDNAIADDEATTGTDDAEDEETSGAKTEEDGEPANNGTTADGDTSDERETNNEEIFEHEIAQNGETGKATTEDCNESLVTDEGVNRETNESNTNKDVLNTHNIKTKPNSEMVHVIANTLSMNTGESDGEGADAEDESEPVVKRNGRVHGIKIPAMQPTKQSPRKADIKINSTVKMYLGCSEDGADADSEDSDTDLHNIYG</sequence>
<feature type="compositionally biased region" description="Basic and acidic residues" evidence="6">
    <location>
        <begin position="1422"/>
        <end position="1434"/>
    </location>
</feature>
<dbReference type="GO" id="GO:0035082">
    <property type="term" value="P:axoneme assembly"/>
    <property type="evidence" value="ECO:0007669"/>
    <property type="project" value="TreeGrafter"/>
</dbReference>
<evidence type="ECO:0000259" key="7">
    <source>
        <dbReference type="PROSITE" id="PS50309"/>
    </source>
</evidence>
<feature type="compositionally biased region" description="Basic and acidic residues" evidence="6">
    <location>
        <begin position="2584"/>
        <end position="2597"/>
    </location>
</feature>
<feature type="region of interest" description="Disordered" evidence="6">
    <location>
        <begin position="1595"/>
        <end position="1633"/>
    </location>
</feature>
<dbReference type="SUPFAM" id="SSF89837">
    <property type="entry name" value="Doublecortin (DC)"/>
    <property type="match status" value="1"/>
</dbReference>
<feature type="compositionally biased region" description="Polar residues" evidence="6">
    <location>
        <begin position="1190"/>
        <end position="1211"/>
    </location>
</feature>
<feature type="compositionally biased region" description="Polar residues" evidence="6">
    <location>
        <begin position="967"/>
        <end position="977"/>
    </location>
</feature>
<keyword evidence="4" id="KW-0677">Repeat</keyword>
<feature type="region of interest" description="Disordered" evidence="6">
    <location>
        <begin position="2714"/>
        <end position="2740"/>
    </location>
</feature>
<feature type="region of interest" description="Disordered" evidence="6">
    <location>
        <begin position="2773"/>
        <end position="2793"/>
    </location>
</feature>
<evidence type="ECO:0000256" key="2">
    <source>
        <dbReference type="ARBA" id="ARBA00004496"/>
    </source>
</evidence>
<feature type="compositionally biased region" description="Polar residues" evidence="6">
    <location>
        <begin position="2683"/>
        <end position="2695"/>
    </location>
</feature>
<dbReference type="SMART" id="SM00537">
    <property type="entry name" value="DCX"/>
    <property type="match status" value="1"/>
</dbReference>
<feature type="compositionally biased region" description="Basic and acidic residues" evidence="6">
    <location>
        <begin position="2345"/>
        <end position="2383"/>
    </location>
</feature>
<dbReference type="PROSITE" id="PS50309">
    <property type="entry name" value="DC"/>
    <property type="match status" value="1"/>
</dbReference>
<dbReference type="Proteomes" id="UP000319801">
    <property type="component" value="Unassembled WGS sequence"/>
</dbReference>
<dbReference type="OrthoDB" id="1738954at2759"/>
<accession>A0A556TSY6</accession>
<feature type="region of interest" description="Disordered" evidence="6">
    <location>
        <begin position="2321"/>
        <end position="2695"/>
    </location>
</feature>
<proteinExistence type="predicted"/>
<reference evidence="8 9" key="1">
    <citation type="journal article" date="2019" name="Genome Biol. Evol.">
        <title>Whole-Genome Sequencing of the Giant Devil Catfish, Bagarius yarrelli.</title>
        <authorList>
            <person name="Jiang W."/>
            <person name="Lv Y."/>
            <person name="Cheng L."/>
            <person name="Yang K."/>
            <person name="Chao B."/>
            <person name="Wang X."/>
            <person name="Li Y."/>
            <person name="Pan X."/>
            <person name="You X."/>
            <person name="Zhang Y."/>
            <person name="Yang J."/>
            <person name="Li J."/>
            <person name="Zhang X."/>
            <person name="Liu S."/>
            <person name="Sun C."/>
            <person name="Yang J."/>
            <person name="Shi Q."/>
        </authorList>
    </citation>
    <scope>NUCLEOTIDE SEQUENCE [LARGE SCALE GENOMIC DNA]</scope>
    <source>
        <strain evidence="8">JWS20170419001</strain>
        <tissue evidence="8">Muscle</tissue>
    </source>
</reference>
<feature type="region of interest" description="Disordered" evidence="6">
    <location>
        <begin position="1189"/>
        <end position="1263"/>
    </location>
</feature>
<feature type="compositionally biased region" description="Low complexity" evidence="6">
    <location>
        <begin position="1110"/>
        <end position="1124"/>
    </location>
</feature>
<protein>
    <submittedName>
        <fullName evidence="8">Retinitis pigmentosa 1-like 1 protein</fullName>
    </submittedName>
</protein>
<dbReference type="Gene3D" id="3.10.20.230">
    <property type="entry name" value="Doublecortin domain"/>
    <property type="match status" value="1"/>
</dbReference>
<feature type="compositionally biased region" description="Polar residues" evidence="6">
    <location>
        <begin position="1227"/>
        <end position="1239"/>
    </location>
</feature>
<evidence type="ECO:0000256" key="3">
    <source>
        <dbReference type="ARBA" id="ARBA00022490"/>
    </source>
</evidence>
<feature type="compositionally biased region" description="Polar residues" evidence="6">
    <location>
        <begin position="1435"/>
        <end position="1447"/>
    </location>
</feature>
<feature type="compositionally biased region" description="Basic and acidic residues" evidence="6">
    <location>
        <begin position="2638"/>
        <end position="2653"/>
    </location>
</feature>
<feature type="compositionally biased region" description="Acidic residues" evidence="6">
    <location>
        <begin position="2598"/>
        <end position="2615"/>
    </location>
</feature>
<feature type="compositionally biased region" description="Polar residues" evidence="6">
    <location>
        <begin position="2471"/>
        <end position="2504"/>
    </location>
</feature>
<dbReference type="InterPro" id="IPR003533">
    <property type="entry name" value="Doublecortin_dom"/>
</dbReference>
<feature type="region of interest" description="Disordered" evidence="6">
    <location>
        <begin position="445"/>
        <end position="471"/>
    </location>
</feature>
<keyword evidence="9" id="KW-1185">Reference proteome</keyword>
<feature type="region of interest" description="Disordered" evidence="6">
    <location>
        <begin position="926"/>
        <end position="1154"/>
    </location>
</feature>
<feature type="compositionally biased region" description="Basic and acidic residues" evidence="6">
    <location>
        <begin position="2401"/>
        <end position="2415"/>
    </location>
</feature>
<feature type="compositionally biased region" description="Acidic residues" evidence="6">
    <location>
        <begin position="2719"/>
        <end position="2731"/>
    </location>
</feature>
<dbReference type="GO" id="GO:0042461">
    <property type="term" value="P:photoreceptor cell development"/>
    <property type="evidence" value="ECO:0007669"/>
    <property type="project" value="TreeGrafter"/>
</dbReference>
<feature type="compositionally biased region" description="Low complexity" evidence="6">
    <location>
        <begin position="1139"/>
        <end position="1152"/>
    </location>
</feature>
<evidence type="ECO:0000313" key="9">
    <source>
        <dbReference type="Proteomes" id="UP000319801"/>
    </source>
</evidence>
<organism evidence="8 9">
    <name type="scientific">Bagarius yarrelli</name>
    <name type="common">Goonch</name>
    <name type="synonym">Bagrus yarrelli</name>
    <dbReference type="NCBI Taxonomy" id="175774"/>
    <lineage>
        <taxon>Eukaryota</taxon>
        <taxon>Metazoa</taxon>
        <taxon>Chordata</taxon>
        <taxon>Craniata</taxon>
        <taxon>Vertebrata</taxon>
        <taxon>Euteleostomi</taxon>
        <taxon>Actinopterygii</taxon>
        <taxon>Neopterygii</taxon>
        <taxon>Teleostei</taxon>
        <taxon>Ostariophysi</taxon>
        <taxon>Siluriformes</taxon>
        <taxon>Sisoridae</taxon>
        <taxon>Sisorinae</taxon>
        <taxon>Bagarius</taxon>
    </lineage>
</organism>
<feature type="region of interest" description="Disordered" evidence="6">
    <location>
        <begin position="2095"/>
        <end position="2283"/>
    </location>
</feature>
<feature type="region of interest" description="Disordered" evidence="6">
    <location>
        <begin position="868"/>
        <end position="888"/>
    </location>
</feature>
<evidence type="ECO:0000256" key="5">
    <source>
        <dbReference type="ARBA" id="ARBA00023273"/>
    </source>
</evidence>
<feature type="compositionally biased region" description="Acidic residues" evidence="6">
    <location>
        <begin position="2775"/>
        <end position="2785"/>
    </location>
</feature>
<feature type="compositionally biased region" description="Basic and acidic residues" evidence="6">
    <location>
        <begin position="1096"/>
        <end position="1109"/>
    </location>
</feature>
<feature type="region of interest" description="Disordered" evidence="6">
    <location>
        <begin position="66"/>
        <end position="92"/>
    </location>
</feature>
<feature type="compositionally biased region" description="Basic and acidic residues" evidence="6">
    <location>
        <begin position="2114"/>
        <end position="2146"/>
    </location>
</feature>
<feature type="compositionally biased region" description="Polar residues" evidence="6">
    <location>
        <begin position="2150"/>
        <end position="2159"/>
    </location>
</feature>
<gene>
    <name evidence="8" type="ORF">Baya_3740</name>
</gene>
<feature type="compositionally biased region" description="Basic and acidic residues" evidence="6">
    <location>
        <begin position="1872"/>
        <end position="1882"/>
    </location>
</feature>
<dbReference type="GO" id="GO:0035556">
    <property type="term" value="P:intracellular signal transduction"/>
    <property type="evidence" value="ECO:0007669"/>
    <property type="project" value="InterPro"/>
</dbReference>
<feature type="compositionally biased region" description="Low complexity" evidence="6">
    <location>
        <begin position="1621"/>
        <end position="1633"/>
    </location>
</feature>
<keyword evidence="5" id="KW-0966">Cell projection</keyword>
<feature type="compositionally biased region" description="Basic and acidic residues" evidence="6">
    <location>
        <begin position="2173"/>
        <end position="2235"/>
    </location>
</feature>
<feature type="compositionally biased region" description="Polar residues" evidence="6">
    <location>
        <begin position="1069"/>
        <end position="1081"/>
    </location>
</feature>
<comment type="caution">
    <text evidence="8">The sequence shown here is derived from an EMBL/GenBank/DDBJ whole genome shotgun (WGS) entry which is preliminary data.</text>
</comment>
<feature type="compositionally biased region" description="Basic and acidic residues" evidence="6">
    <location>
        <begin position="1213"/>
        <end position="1225"/>
    </location>
</feature>
<dbReference type="GO" id="GO:0005930">
    <property type="term" value="C:axoneme"/>
    <property type="evidence" value="ECO:0007669"/>
    <property type="project" value="TreeGrafter"/>
</dbReference>
<comment type="subcellular location">
    <subcellularLocation>
        <location evidence="1">Cell projection</location>
    </subcellularLocation>
    <subcellularLocation>
        <location evidence="2">Cytoplasm</location>
    </subcellularLocation>
</comment>
<feature type="compositionally biased region" description="Basic and acidic residues" evidence="6">
    <location>
        <begin position="978"/>
        <end position="1000"/>
    </location>
</feature>
<feature type="compositionally biased region" description="Basic and acidic residues" evidence="6">
    <location>
        <begin position="949"/>
        <end position="966"/>
    </location>
</feature>
<feature type="region of interest" description="Disordered" evidence="6">
    <location>
        <begin position="2032"/>
        <end position="2051"/>
    </location>
</feature>
<dbReference type="EMBL" id="VCAZ01000016">
    <property type="protein sequence ID" value="TSK58092.1"/>
    <property type="molecule type" value="Genomic_DNA"/>
</dbReference>
<feature type="compositionally biased region" description="Basic and acidic residues" evidence="6">
    <location>
        <begin position="1517"/>
        <end position="1530"/>
    </location>
</feature>
<feature type="domain" description="Doublecortin" evidence="7">
    <location>
        <begin position="116"/>
        <end position="195"/>
    </location>
</feature>
<feature type="compositionally biased region" description="Polar residues" evidence="6">
    <location>
        <begin position="930"/>
        <end position="939"/>
    </location>
</feature>
<keyword evidence="3" id="KW-0963">Cytoplasm</keyword>
<dbReference type="InterPro" id="IPR036572">
    <property type="entry name" value="Doublecortin_dom_sf"/>
</dbReference>